<gene>
    <name evidence="1" type="ORF">KTAU_08430</name>
</gene>
<evidence type="ECO:0000313" key="1">
    <source>
        <dbReference type="EMBL" id="GER82205.1"/>
    </source>
</evidence>
<sequence length="73" mass="8330">MTCSASSSPLPAPAPRLTAHQQRRLARLLPTDWLVLLLRQQGWRVGAILYFEQTAWNSSVTNYAARYWRKSNG</sequence>
<proteinExistence type="predicted"/>
<accession>A0A5J4K3Q4</accession>
<reference evidence="1 2" key="1">
    <citation type="journal article" date="2019" name="Int. J. Syst. Evol. Microbiol.">
        <title>Thermogemmatispora aurantia sp. nov. and Thermogemmatispora argillosa sp. nov., within the class Ktedonobacteria, and emended description of the genus Thermogemmatispora.</title>
        <authorList>
            <person name="Zheng Y."/>
            <person name="Wang C.M."/>
            <person name="Sakai Y."/>
            <person name="Abe K."/>
            <person name="Yokota A."/>
            <person name="Yabe S."/>
        </authorList>
    </citation>
    <scope>NUCLEOTIDE SEQUENCE [LARGE SCALE GENOMIC DNA]</scope>
    <source>
        <strain evidence="1 2">A1-2</strain>
    </source>
</reference>
<protein>
    <submittedName>
        <fullName evidence="1">Uncharacterized protein</fullName>
    </submittedName>
</protein>
<organism evidence="1 2">
    <name type="scientific">Thermogemmatispora aurantia</name>
    <dbReference type="NCBI Taxonomy" id="2045279"/>
    <lineage>
        <taxon>Bacteria</taxon>
        <taxon>Bacillati</taxon>
        <taxon>Chloroflexota</taxon>
        <taxon>Ktedonobacteria</taxon>
        <taxon>Thermogemmatisporales</taxon>
        <taxon>Thermogemmatisporaceae</taxon>
        <taxon>Thermogemmatispora</taxon>
    </lineage>
</organism>
<dbReference type="AlphaFoldDB" id="A0A5J4K3Q4"/>
<dbReference type="Proteomes" id="UP000334820">
    <property type="component" value="Unassembled WGS sequence"/>
</dbReference>
<evidence type="ECO:0000313" key="2">
    <source>
        <dbReference type="Proteomes" id="UP000334820"/>
    </source>
</evidence>
<comment type="caution">
    <text evidence="1">The sequence shown here is derived from an EMBL/GenBank/DDBJ whole genome shotgun (WGS) entry which is preliminary data.</text>
</comment>
<keyword evidence="2" id="KW-1185">Reference proteome</keyword>
<name>A0A5J4K3Q4_9CHLR</name>
<dbReference type="EMBL" id="BKZV01000001">
    <property type="protein sequence ID" value="GER82205.1"/>
    <property type="molecule type" value="Genomic_DNA"/>
</dbReference>